<sequence length="259" mass="26854">MTDEGEQEAGTQPAGMREKPAARFSAGPAEPIAEGVWVVRGGFPLRIMNVYLVRDGDGVLVFDAGIEEMAGGIRAAAAPLGGITRVVLGHAHADHRGAAPGLGAPVLCHPDERADAEGDGGTAAFDLSTLDLAGRLLMARLLAKWDGGPVEIAGTVEEGDDVAGFRVVHLPGHAPGLIALWRESDRLALVSDCFYTLDPQTARKGPARVPHVAFNRDTDQARASMRKLAALAPAAAWAGHADPVTGDVAGTLERASRAG</sequence>
<evidence type="ECO:0000313" key="3">
    <source>
        <dbReference type="EMBL" id="QEC47139.1"/>
    </source>
</evidence>
<proteinExistence type="predicted"/>
<organism evidence="3 4">
    <name type="scientific">Baekduia soli</name>
    <dbReference type="NCBI Taxonomy" id="496014"/>
    <lineage>
        <taxon>Bacteria</taxon>
        <taxon>Bacillati</taxon>
        <taxon>Actinomycetota</taxon>
        <taxon>Thermoleophilia</taxon>
        <taxon>Solirubrobacterales</taxon>
        <taxon>Baekduiaceae</taxon>
        <taxon>Baekduia</taxon>
    </lineage>
</organism>
<evidence type="ECO:0000313" key="4">
    <source>
        <dbReference type="Proteomes" id="UP000321805"/>
    </source>
</evidence>
<evidence type="ECO:0000259" key="2">
    <source>
        <dbReference type="SMART" id="SM00849"/>
    </source>
</evidence>
<evidence type="ECO:0000256" key="1">
    <source>
        <dbReference type="SAM" id="MobiDB-lite"/>
    </source>
</evidence>
<feature type="region of interest" description="Disordered" evidence="1">
    <location>
        <begin position="1"/>
        <end position="26"/>
    </location>
</feature>
<accession>A0A5B8U245</accession>
<reference evidence="3 4" key="1">
    <citation type="journal article" date="2018" name="J. Microbiol.">
        <title>Baekduia soli gen. nov., sp. nov., a novel bacterium isolated from the soil of Baekdu Mountain and proposal of a novel family name, Baekduiaceae fam. nov.</title>
        <authorList>
            <person name="An D.S."/>
            <person name="Siddiqi M.Z."/>
            <person name="Kim K.H."/>
            <person name="Yu H.S."/>
            <person name="Im W.T."/>
        </authorList>
    </citation>
    <scope>NUCLEOTIDE SEQUENCE [LARGE SCALE GENOMIC DNA]</scope>
    <source>
        <strain evidence="3 4">BR7-21</strain>
    </source>
</reference>
<dbReference type="KEGG" id="bsol:FSW04_05745"/>
<dbReference type="Pfam" id="PF00753">
    <property type="entry name" value="Lactamase_B"/>
    <property type="match status" value="1"/>
</dbReference>
<dbReference type="InterPro" id="IPR001279">
    <property type="entry name" value="Metallo-B-lactamas"/>
</dbReference>
<dbReference type="OrthoDB" id="2971563at2"/>
<feature type="domain" description="Metallo-beta-lactamase" evidence="2">
    <location>
        <begin position="47"/>
        <end position="240"/>
    </location>
</feature>
<dbReference type="Gene3D" id="3.60.15.10">
    <property type="entry name" value="Ribonuclease Z/Hydroxyacylglutathione hydrolase-like"/>
    <property type="match status" value="1"/>
</dbReference>
<dbReference type="RefSeq" id="WP_146917199.1">
    <property type="nucleotide sequence ID" value="NZ_CP042430.1"/>
</dbReference>
<dbReference type="InterPro" id="IPR050855">
    <property type="entry name" value="NDM-1-like"/>
</dbReference>
<dbReference type="AlphaFoldDB" id="A0A5B8U245"/>
<dbReference type="GO" id="GO:0016787">
    <property type="term" value="F:hydrolase activity"/>
    <property type="evidence" value="ECO:0007669"/>
    <property type="project" value="UniProtKB-KW"/>
</dbReference>
<dbReference type="EMBL" id="CP042430">
    <property type="protein sequence ID" value="QEC47139.1"/>
    <property type="molecule type" value="Genomic_DNA"/>
</dbReference>
<name>A0A5B8U245_9ACTN</name>
<dbReference type="PANTHER" id="PTHR42951:SF17">
    <property type="entry name" value="METALLO-BETA-LACTAMASE DOMAIN-CONTAINING PROTEIN"/>
    <property type="match status" value="1"/>
</dbReference>
<dbReference type="SMART" id="SM00849">
    <property type="entry name" value="Lactamase_B"/>
    <property type="match status" value="1"/>
</dbReference>
<dbReference type="InterPro" id="IPR036866">
    <property type="entry name" value="RibonucZ/Hydroxyglut_hydro"/>
</dbReference>
<dbReference type="PANTHER" id="PTHR42951">
    <property type="entry name" value="METALLO-BETA-LACTAMASE DOMAIN-CONTAINING"/>
    <property type="match status" value="1"/>
</dbReference>
<keyword evidence="3" id="KW-0378">Hydrolase</keyword>
<dbReference type="Proteomes" id="UP000321805">
    <property type="component" value="Chromosome"/>
</dbReference>
<gene>
    <name evidence="3" type="ORF">FSW04_05745</name>
</gene>
<protein>
    <submittedName>
        <fullName evidence="3">MBL fold metallo-hydrolase</fullName>
    </submittedName>
</protein>
<keyword evidence="4" id="KW-1185">Reference proteome</keyword>
<dbReference type="SUPFAM" id="SSF56281">
    <property type="entry name" value="Metallo-hydrolase/oxidoreductase"/>
    <property type="match status" value="1"/>
</dbReference>